<dbReference type="FunFam" id="3.40.50.980:FF:000001">
    <property type="entry name" value="Non-ribosomal peptide synthetase"/>
    <property type="match status" value="4"/>
</dbReference>
<dbReference type="PANTHER" id="PTHR45527:SF1">
    <property type="entry name" value="FATTY ACID SYNTHASE"/>
    <property type="match status" value="1"/>
</dbReference>
<dbReference type="PROSITE" id="PS50075">
    <property type="entry name" value="CARRIER"/>
    <property type="match status" value="4"/>
</dbReference>
<keyword evidence="6" id="KW-0045">Antibiotic biosynthesis</keyword>
<evidence type="ECO:0000256" key="5">
    <source>
        <dbReference type="ARBA" id="ARBA00022737"/>
    </source>
</evidence>
<dbReference type="FunFam" id="2.30.38.10:FF:000001">
    <property type="entry name" value="Non-ribosomal peptide synthetase PvdI"/>
    <property type="match status" value="2"/>
</dbReference>
<dbReference type="InterPro" id="IPR029063">
    <property type="entry name" value="SAM-dependent_MTases_sf"/>
</dbReference>
<dbReference type="SUPFAM" id="SSF53335">
    <property type="entry name" value="S-adenosyl-L-methionine-dependent methyltransferases"/>
    <property type="match status" value="1"/>
</dbReference>
<dbReference type="SUPFAM" id="SSF53474">
    <property type="entry name" value="alpha/beta-Hydrolases"/>
    <property type="match status" value="1"/>
</dbReference>
<reference evidence="8 9" key="1">
    <citation type="journal article" date="2019" name="J. Ind. Microbiol. Biotechnol.">
        <title>The complete genomic sequence of Streptomyces spectabilis NRRL-2792 and identification of secondary metabolite biosynthetic gene clusters.</title>
        <authorList>
            <person name="Sinha A."/>
            <person name="Phillips-Salemka S."/>
            <person name="Niraula T.A."/>
            <person name="Short K.A."/>
            <person name="Niraula N.P."/>
        </authorList>
    </citation>
    <scope>NUCLEOTIDE SEQUENCE [LARGE SCALE GENOMIC DNA]</scope>
    <source>
        <strain evidence="8 9">NRRL 2792</strain>
    </source>
</reference>
<dbReference type="InterPro" id="IPR020802">
    <property type="entry name" value="TesA-like"/>
</dbReference>
<evidence type="ECO:0000259" key="7">
    <source>
        <dbReference type="PROSITE" id="PS50075"/>
    </source>
</evidence>
<dbReference type="Proteomes" id="UP000316806">
    <property type="component" value="Chromosome"/>
</dbReference>
<protein>
    <submittedName>
        <fullName evidence="8">Amino acid adenylation domain-containing protein</fullName>
    </submittedName>
</protein>
<dbReference type="InterPro" id="IPR009081">
    <property type="entry name" value="PP-bd_ACP"/>
</dbReference>
<dbReference type="InterPro" id="IPR001031">
    <property type="entry name" value="Thioesterase"/>
</dbReference>
<sequence length="5833" mass="626783">MIPLSFAQRRLWFIDRLEGPSATYNVPFVLQLDGALDVDALRLALRDVVTRHESLRTLFVEDDEGRPVQQIEPADDLLTDLPVLDVTPEGLDAATAEAASYRFDLSHEIPVRARLLRTAPDAHVLVLVVHHAAADGESIAPLSRDLATAYTARVRSEAPQWEELPVQYKDYTLWQREYLGDGDTPGTVLHTQLDYWRRELDGAPQQLRLPTDRPRPSKASHEGDVVVFTVDADLAAAVDAVGNQRGLTRAMMMQSTLAMLLHHLGAGEDVSIGSTVAGRTDSALNDLVGFFVNTWVLRTDLSGNPTFEQALDRVQDKALGAYENQDVPFERLVEALNPERSTAYHPFFQVMFSWQSTALVELELPGLTVALKAVANETSKFDLEFNFASDEQGRVHCTLEYATDLFDRATVEAMGDRFLRILRALAADPTSRVGSVDVLSATERQVLSGRNETAEPTPEGTVAQLFERRAALTPDAIAVTTDTEDLTYRELDERANRLAHELIRRGAGPETLIGLAVPRTADLVTSLLGVLKSGAAYVPIDPRYPSARLGHILSEARPQFILTDSDTESVLPDHEAPRLRLDELDLESGAADTPEAGLHPHNTAFVMYTSGSTGRPKGVAVTHIGVVNGVTRLAAVVGLESGSRILAGTSVNFDVSVFEIITTLSVGGTVEVVRDALVVAERGGWNGSVISSVPSVFAELLDQVGGKIQADAVVFGGEALSASLVERAREAIPGVRVINPYGQTESFYATAFQAEEGWTGTAGAPIGVPLGNMRTYVLGAGLKPVPPGVVGELYVAGEVARGYFGQAGLTAERFVADPYGPVGHRMYRTGDLARWNAAGQLEYAGRDDAQVKVRGFRIEPGEVEAALTAHPGVAKAAVVTRQHQGSTQLVGYVVATQLWESGDVANVGDVDVDLTAAVSSRELRRFVSDRLPEFMVPSVFVMLDRLPLDPNGKLDRRALPEPEFTGSDYRAPRNAVEEVLAGVYADVLGLERVGIDDDFFAVGGDSIRSIQVVARARARGVEVTPRQIFESRTVAELAETAASGVEAGPVLEELEGGGTGFVPHLPVGHWLDELGTGVDRFTMSMTVDLPVGMDEAALGATLSAVLDHHDALRSRLVTGATPGLEVSAPGTVDVASLVHRVPCDGTWAEGWHEQAAAELDAAADLLAAEAGVMARFVWFDAGTERPGRLILVLHHLVVDGVSWSILLPDLAAAWQDVREGRTPDLAPVGTSARRWAHALADEAASAERGAELALWRSIVSGPDPVLGSRPLDPAVDTVATIEYVHQDLSTEATEALLTSLPAAYRGGVNDGLLAALALAVAKWRRQRGVDDSAASSLLLRMEGHGREEAAAPGADLSRTVGWFTSMYPVRLDVAGVDVDEALAGGTAAGTAVKAVKEQLLAVPDKGIGYGLLRYLNPETAEVLKRYATGQISFNYLGHYAGSANMPENLRGLGFTQVEGTTELVAELDAAMPALAALNVTAYVTDGEQGPRLTARLDYPSGLFTQAEVADLADLWRTALEGLARHAAQPTAGGLTPSDVPLVEVGQGDLDTWQETYAGLADVLPLTAMQSGLLFHTELAGASFDTYQMQFDFHLAGAVEPERMRAAGQALLDRFPNLRAAFTTDSAGDRVQIIQSHVELPWHEEDLSAFDGEERAERLKQFLAAEHGTRFDVATAPLMRMSLVKLSADAWELVFTAHHALFDGWSIPLLMQDLMRLYGSAGDASELGRPGNYRDFLTWLSRQDKDATAQAWAKELDGVDEPTLLLPVGSDEPGESSGAGQIDVPLTAEQSRALSRRASELGVTLNTVVQGAWAMLLAGLTGRQDVVFGATVSGRPPQVAGVDEMVGLFINTLPVRVDCAPGATLGSVLSTLQDRQGALLDHHHHSLLDLHQSTGLRALFDTMVVFESYPIDSAALSEAYSAAGISVTGISPLSGTHYPLTVIAVAEPHLKVTLQHQHHLLDAERARDISVRLGRVLAQLAEDPRAPFGSLDLLEPAEREQLVVAVNDTAAETPELTIPGLFERQVAAVPDKTAVTFGDVAYTYAELDARANRLAQELADRGVGPETVVGLALPRSADLVTGMLGILKAGGAYLPIDPKYPSTRLDHILSTARPQLVLTDADTVGVLPETDVPSLFLGDLDLEGAAAGEPAEVRPHNAAYVMYTSGSTGTPKGVVVSHANVVNGVLRLADRVGVTADTRMLANTSVNFDVSVFEVVTTLAQGGTIEVVRDALVLAERQEVTASVIHTVPSVFAELGERLPTMTGLETVVFAGEALPATLVHRIRESLPDVRVVNAYGQTESFYASAFAIPAGAEWQAADNTPIGTPLGNMRTYILGAGLAPLPPGVVGELYVAGNIARGYFGQAELTAERFVADPYGPAGARMYRTGDLARWNADGQIEYVGREDDQIKIRGVRVEPAEIEAALATHPAVGQAVVVPHEGAGDKQLVAYVVPDLDGTEYIEESAKQVDEWEQIYDEVYSATGTEWGEDFTGWNSSYTGEEIPLDEMRDWRDAAVAQILRTGPRRILELGVGSGLLMGHLLNDESIEEYWATDLSSQVIGRLTQEVEQAGFADKVTLRHQTADDTTDLPRGHFDTVVLNSVIQYFPHAAYLDDVLAKALDLLAPGGRIVVGDVRNAGTLHLMRTGVQRTQYPNEAPAAAHAAIARSILTEPELVLDPEWFHQFGEKHGAAAVDIRLKPGQAHNELTRHRYEIFVHKDPVDALDVSDAPAVDWGRQAGDLAALEELVRAQDGPALRVTGILNARMIEEADWAAEVKIVDAAPAAESAVDPEALHEWAAGHGWSVLMTWSAAAGESFDAIVLTDAAATERPVRGAFVPSRRSDRYLSSDPAAATQIGVLVGSLRGYLQERLPAHLVPASVVAIASVPLAANGKLDRRALPAPELSGQAGGRPPRTLQEELLCDLFAEVLDLERVSVDDNFFDLGGHSLLATKLISRIRATLGAEVELRTFFSHPTVAGIVPHLDGSVRTQAPLVRVAERPEHLPLSFAQQRLWFVDQFEGPSATYNMPIVLRLSGELDIPSLETALNDVVARHETLRTVFPAVNGKPEQQIHSVEDARVTLAVRDFDSEDEVSAALTEAARYAFALESELPLRAQLFRSGPQESVLSLVVHHIAADGWSYAPLAQDLAAAYTARVGGAAPEWAELPVQYADYTLWQHELLGDESDPDSLFNKQYTYWAEQLAGLPEKVTIPTDRPRPALLKGTGDLLRFTLDAELHQGIADLAKATGTTPFMVLQSTMAALLTRLGAGTDISVGSGIAGRTDENLKDLVGLFVNLLVLRTDTSGDPTFAELLAQVRKTSLSAYSHQDIPFESLVEKLNPERQPSVHPLFQIALALQNNEAAQFELPGLRVQADGSGTGTARYDLLLSLDETFEDRTKPAGISVAAEYSDELFDASTIETLLTRWQRLLTTAVTNPSHRISYADLLTPEERSELLAAERDQPERVATPATFPELFAARLRTAPDAPAVESADVTWSYAELDARANRIAHWLIARGIGLEQQVAVAMPRSAEQVAVALGILKAGAAYMPVDLDYPADRITYMVDDAAPAALLVTRAAIEDLPEGLATEVVAVDTDEVQAAWQAGADSTPETGLTLDHPAYVIYTSGSTGRPKGVTVPHAGIAALSHSTQERLGITADARILQVAAPSFDAAFWELVQSLTTGAALIVPAERRLVGDDLVRTLTERRVTHVMLPPSVLAALPAETPRTLTDLRTVTVGGEACPPGLASAWSQGRRFVNAYGPTETTVCGSISTPLTSDHTPIGTAVADNRVRVLDEQLAPVPTGTPGELYVAGPSLARGYLGRPALTAERFVTDPYGPAGSRMYRTGDVVRRGADGQLEYLGRSDDQVKLRGLRIEPGEIEAALAEHHNVAQVVVLVREVRGTKQLVGYVVPVGARESSDDFDITAGVSAKELRRFAAGRLPEFMVPSSFVLLDELPLTPNGKLDKAALPEPEVPGGAYQAPRTPEEQALAAAYAEVLGLERVGIDDDFFAVGGDSIRSIQVVSKARVHGIEITPRQVFECRTVAALAVAAATGGPAVPVREELEGGGIGHLPLLPIARYITELGGGYDRFVMSMALNLPRGIDESGLIATLSAVVDHHDMLRARLVTTDETALEVAEPGTVDVASLIRRTPSTGDWQDAAWRDEAKAALDAAVRELNPAAGDMARFVWFDAGPETAGRLIVVLHHLVVDGVSWRILVPDLAEAWEQVREGRTPELAPVPTSMRHWAHALTEEAASPGRTAELALWQNIVEGPDPLLGSRPIDPAVDTRGTMESVELRLGSEATEALLTALPAAFHGGPNDGLLTALALALTQWRKKRGVDESSLLLRLEGHGREEAAAPGVDLSRTVGWFTTMFPVRLNVEGFDIDEAVAGGRSAGHAIKAVKEQLNAIPDKGIGYGLLRYLNPETAEVLEARQAGQVTFNYLGRFADGDQPGGGGGWAIASDMEGIAAELDADMPALSTAEINSYVVDTAQGPQFSASVSYPAGLLAREEAQELADLWQNALEGVARHARTPDAGGLTPSDVPLVRVRQRDLEQWEEQYPGIQDVWPMTDAQSGLLFQSQLADTSFDAYHVQFAMHLAGSVDPERMRAAGQTLLDRYANFRTAFVSSASGQQVQLVLDHVDLPWQVVDLRDLGEQAQEEAFEKLLAEDQTAHFDPAVPPMMRMTLVLRSDELSELVFTVNHVLFDGWSFPLMLQDLIRAYAAHGDTSALPRVRPYRDFLAWLGKQDQEAAYEAWARELDGVEEPTLLAPAAATTAVPDGQDATEHVDLPLSAGLGQELQRRAGELGITLNMLLQGAWGVVLGHLTGRQDVVFGTTVSGRPPQVPGVDEMVGLFINALPVRVEFTPRDSLADLLTGLRERQAVLMDHQNLGLTEIHKAAAVGTLFDSMIIFESFPIDRDGMSEAHGEAGVAITGMRIHSSTHYPITLGSDPNLSMAVIEYRKDLFERAEIERIAARLGKVLDRLAEDPHAPLAQLDLVDEAEQDLVLRQFNDTAAEVPEKTAIRLVEEQVARTPQATAVVHEDQRLTYEELNTRANRLARHLTGRGIGPDTQVAVVLPRTPDLVVAILAVLKSGAAYVPIDPGYPGTRLQHILDTAGPRLIVTDTTVADVLPEGVDTELLLLDETDVSAYADTDVSDGERTGALLPDHLLYQIYTSGSTGLPKGVGLTHANLVNALHGMADEVGLGSGLRMLASTSIGFDVASFELFFTLTNGGSVELVRDVLALAERDSWDLDVVSSVPSAFAELVDQLGERVTPKALLFGGEALTPALVDRIRAQWPDVRIVNCYGPSEAFYVTSHVLDKDASYAAGVPIGRPLNNLRGYVLTPALTPVAQGAVGELYLAGAGVGRGYHERTAQTAERYLADPFGPAGGRMYRTGDLARWSADGHLEYLGRADSQVKIRGFRIEPGEVEAAVAAHPQVAQAAVVARATGGSKQLVAYAVPEAGAELEGTELRSFVAERLPEYMVPAAFVALERLPLSPNGKLDHRALPAPDLTGTAAYRSPRTPQEEVLAGLFAQVLGVEKVGIDDNFFDLGGHSLRATRLVSRIAAVLMIEVPMRTVFQAPTVAQLAARLTAGGEGAEAESTDPYGVVLPLKSGGSGTPVWFIHPGMGLSWSYLGMAMQLGDRPVYGIQARGFDGSPIPESFEAMVLDYVEQILAVQEEGPYHFVGHSMGGTLSHAVAAELQRRGHEVPFIALLDAAPTSAFVSGDVVLDRSVGREFLAGYLPGEEEDAERQTLIENGALIMSEHVRIAREFTQPVYRGTALYFNATLSPEAQASFWDPYVEGDVRVSDIHATHFGLTAPKVAAEICTVINRHLAG</sequence>
<dbReference type="CDD" id="cd05930">
    <property type="entry name" value="A_NRPS"/>
    <property type="match status" value="3"/>
</dbReference>
<dbReference type="Gene3D" id="3.40.50.150">
    <property type="entry name" value="Vaccinia Virus protein VP39"/>
    <property type="match status" value="1"/>
</dbReference>
<dbReference type="Gene3D" id="3.30.559.10">
    <property type="entry name" value="Chloramphenicol acetyltransferase-like domain"/>
    <property type="match status" value="6"/>
</dbReference>
<keyword evidence="4" id="KW-0597">Phosphoprotein</keyword>
<dbReference type="FunFam" id="1.10.1200.10:FF:000016">
    <property type="entry name" value="Non-ribosomal peptide synthase"/>
    <property type="match status" value="1"/>
</dbReference>
<feature type="domain" description="Carrier" evidence="7">
    <location>
        <begin position="971"/>
        <end position="1045"/>
    </location>
</feature>
<dbReference type="InterPro" id="IPR020845">
    <property type="entry name" value="AMP-binding_CS"/>
</dbReference>
<name>A0A516RFJ3_STRST</name>
<dbReference type="Gene3D" id="2.30.38.10">
    <property type="entry name" value="Luciferase, Domain 3"/>
    <property type="match status" value="3"/>
</dbReference>
<keyword evidence="3" id="KW-0596">Phosphopantetheine</keyword>
<dbReference type="Pfam" id="PF00975">
    <property type="entry name" value="Thioesterase"/>
    <property type="match status" value="1"/>
</dbReference>
<feature type="domain" description="Carrier" evidence="7">
    <location>
        <begin position="2908"/>
        <end position="2983"/>
    </location>
</feature>
<dbReference type="GO" id="GO:0072330">
    <property type="term" value="P:monocarboxylic acid biosynthetic process"/>
    <property type="evidence" value="ECO:0007669"/>
    <property type="project" value="UniProtKB-ARBA"/>
</dbReference>
<dbReference type="SMART" id="SM00823">
    <property type="entry name" value="PKS_PP"/>
    <property type="match status" value="4"/>
</dbReference>
<dbReference type="InterPro" id="IPR025110">
    <property type="entry name" value="AMP-bd_C"/>
</dbReference>
<dbReference type="InterPro" id="IPR020806">
    <property type="entry name" value="PKS_PP-bd"/>
</dbReference>
<dbReference type="EMBL" id="CP040916">
    <property type="protein sequence ID" value="QDQ14414.1"/>
    <property type="molecule type" value="Genomic_DNA"/>
</dbReference>
<dbReference type="InterPro" id="IPR023213">
    <property type="entry name" value="CAT-like_dom_sf"/>
</dbReference>
<dbReference type="InterPro" id="IPR000873">
    <property type="entry name" value="AMP-dep_synth/lig_dom"/>
</dbReference>
<evidence type="ECO:0000256" key="2">
    <source>
        <dbReference type="ARBA" id="ARBA00006432"/>
    </source>
</evidence>
<dbReference type="Gene3D" id="3.30.300.30">
    <property type="match status" value="5"/>
</dbReference>
<evidence type="ECO:0000313" key="9">
    <source>
        <dbReference type="Proteomes" id="UP000316806"/>
    </source>
</evidence>
<feature type="domain" description="Carrier" evidence="7">
    <location>
        <begin position="3974"/>
        <end position="4048"/>
    </location>
</feature>
<organism evidence="8 9">
    <name type="scientific">Streptomyces spectabilis</name>
    <dbReference type="NCBI Taxonomy" id="68270"/>
    <lineage>
        <taxon>Bacteria</taxon>
        <taxon>Bacillati</taxon>
        <taxon>Actinomycetota</taxon>
        <taxon>Actinomycetes</taxon>
        <taxon>Kitasatosporales</taxon>
        <taxon>Streptomycetaceae</taxon>
        <taxon>Streptomyces</taxon>
    </lineage>
</organism>
<dbReference type="GO" id="GO:0017000">
    <property type="term" value="P:antibiotic biosynthetic process"/>
    <property type="evidence" value="ECO:0007669"/>
    <property type="project" value="UniProtKB-KW"/>
</dbReference>
<dbReference type="InterPro" id="IPR042099">
    <property type="entry name" value="ANL_N_sf"/>
</dbReference>
<dbReference type="InterPro" id="IPR036736">
    <property type="entry name" value="ACP-like_sf"/>
</dbReference>
<dbReference type="GO" id="GO:0009403">
    <property type="term" value="P:toxin biosynthetic process"/>
    <property type="evidence" value="ECO:0007669"/>
    <property type="project" value="UniProtKB-ARBA"/>
</dbReference>
<dbReference type="InterPro" id="IPR029058">
    <property type="entry name" value="AB_hydrolase_fold"/>
</dbReference>
<dbReference type="NCBIfam" id="TIGR01733">
    <property type="entry name" value="AA-adenyl-dom"/>
    <property type="match status" value="4"/>
</dbReference>
<dbReference type="CDD" id="cd19543">
    <property type="entry name" value="DCL_NRPS"/>
    <property type="match status" value="2"/>
</dbReference>
<dbReference type="CDD" id="cd02440">
    <property type="entry name" value="AdoMet_MTases"/>
    <property type="match status" value="1"/>
</dbReference>
<dbReference type="GO" id="GO:0008610">
    <property type="term" value="P:lipid biosynthetic process"/>
    <property type="evidence" value="ECO:0007669"/>
    <property type="project" value="UniProtKB-ARBA"/>
</dbReference>
<dbReference type="InterPro" id="IPR010071">
    <property type="entry name" value="AA_adenyl_dom"/>
</dbReference>
<dbReference type="NCBIfam" id="NF003417">
    <property type="entry name" value="PRK04813.1"/>
    <property type="match status" value="5"/>
</dbReference>
<accession>A0A516RFJ3</accession>
<dbReference type="InterPro" id="IPR045851">
    <property type="entry name" value="AMP-bd_C_sf"/>
</dbReference>
<dbReference type="Pfam" id="PF00501">
    <property type="entry name" value="AMP-binding"/>
    <property type="match status" value="4"/>
</dbReference>
<evidence type="ECO:0000256" key="1">
    <source>
        <dbReference type="ARBA" id="ARBA00001957"/>
    </source>
</evidence>
<dbReference type="Pfam" id="PF08242">
    <property type="entry name" value="Methyltransf_12"/>
    <property type="match status" value="1"/>
</dbReference>
<dbReference type="InterPro" id="IPR013217">
    <property type="entry name" value="Methyltransf_12"/>
</dbReference>
<comment type="cofactor">
    <cofactor evidence="1">
        <name>pantetheine 4'-phosphate</name>
        <dbReference type="ChEBI" id="CHEBI:47942"/>
    </cofactor>
</comment>
<dbReference type="InterPro" id="IPR006162">
    <property type="entry name" value="Ppantetheine_attach_site"/>
</dbReference>
<comment type="similarity">
    <text evidence="2">Belongs to the ATP-dependent AMP-binding enzyme family.</text>
</comment>
<dbReference type="Gene3D" id="1.10.1200.10">
    <property type="entry name" value="ACP-like"/>
    <property type="match status" value="3"/>
</dbReference>
<proteinExistence type="inferred from homology"/>
<dbReference type="Gene3D" id="3.40.50.12780">
    <property type="entry name" value="N-terminal domain of ligase-like"/>
    <property type="match status" value="1"/>
</dbReference>
<dbReference type="Pfam" id="PF00550">
    <property type="entry name" value="PP-binding"/>
    <property type="match status" value="4"/>
</dbReference>
<dbReference type="GO" id="GO:0005737">
    <property type="term" value="C:cytoplasm"/>
    <property type="evidence" value="ECO:0007669"/>
    <property type="project" value="TreeGrafter"/>
</dbReference>
<dbReference type="FunFam" id="1.10.1200.10:FF:000005">
    <property type="entry name" value="Nonribosomal peptide synthetase 1"/>
    <property type="match status" value="3"/>
</dbReference>
<dbReference type="PROSITE" id="PS00455">
    <property type="entry name" value="AMP_BINDING"/>
    <property type="match status" value="3"/>
</dbReference>
<dbReference type="SUPFAM" id="SSF56801">
    <property type="entry name" value="Acetyl-CoA synthetase-like"/>
    <property type="match status" value="4"/>
</dbReference>
<feature type="domain" description="Carrier" evidence="7">
    <location>
        <begin position="5516"/>
        <end position="5591"/>
    </location>
</feature>
<dbReference type="InterPro" id="IPR001242">
    <property type="entry name" value="Condensation_dom"/>
</dbReference>
<dbReference type="PROSITE" id="PS00012">
    <property type="entry name" value="PHOSPHOPANTETHEINE"/>
    <property type="match status" value="4"/>
</dbReference>
<evidence type="ECO:0000256" key="4">
    <source>
        <dbReference type="ARBA" id="ARBA00022553"/>
    </source>
</evidence>
<dbReference type="GO" id="GO:0031177">
    <property type="term" value="F:phosphopantetheine binding"/>
    <property type="evidence" value="ECO:0007669"/>
    <property type="project" value="InterPro"/>
</dbReference>
<dbReference type="InterPro" id="IPR010060">
    <property type="entry name" value="NRPS_synth"/>
</dbReference>
<dbReference type="Gene3D" id="3.40.50.980">
    <property type="match status" value="6"/>
</dbReference>
<dbReference type="GO" id="GO:0043041">
    <property type="term" value="P:amino acid activation for nonribosomal peptide biosynthetic process"/>
    <property type="evidence" value="ECO:0007669"/>
    <property type="project" value="TreeGrafter"/>
</dbReference>
<dbReference type="SUPFAM" id="SSF52777">
    <property type="entry name" value="CoA-dependent acyltransferases"/>
    <property type="match status" value="12"/>
</dbReference>
<evidence type="ECO:0000256" key="6">
    <source>
        <dbReference type="ARBA" id="ARBA00023194"/>
    </source>
</evidence>
<dbReference type="RefSeq" id="WP_144321626.1">
    <property type="nucleotide sequence ID" value="NZ_CP040916.1"/>
</dbReference>
<dbReference type="NCBIfam" id="TIGR01720">
    <property type="entry name" value="NRPS-para261"/>
    <property type="match status" value="2"/>
</dbReference>
<dbReference type="GO" id="GO:0003824">
    <property type="term" value="F:catalytic activity"/>
    <property type="evidence" value="ECO:0007669"/>
    <property type="project" value="InterPro"/>
</dbReference>
<evidence type="ECO:0000313" key="8">
    <source>
        <dbReference type="EMBL" id="QDQ14414.1"/>
    </source>
</evidence>
<dbReference type="Gene3D" id="3.30.559.30">
    <property type="entry name" value="Nonribosomal peptide synthetase, condensation domain"/>
    <property type="match status" value="6"/>
</dbReference>
<evidence type="ECO:0000256" key="3">
    <source>
        <dbReference type="ARBA" id="ARBA00022450"/>
    </source>
</evidence>
<dbReference type="SMART" id="SM00824">
    <property type="entry name" value="PKS_TE"/>
    <property type="match status" value="1"/>
</dbReference>
<dbReference type="Pfam" id="PF00668">
    <property type="entry name" value="Condensation"/>
    <property type="match status" value="6"/>
</dbReference>
<dbReference type="Gene3D" id="3.40.50.1820">
    <property type="entry name" value="alpha/beta hydrolase"/>
    <property type="match status" value="1"/>
</dbReference>
<dbReference type="Pfam" id="PF13193">
    <property type="entry name" value="AMP-binding_C"/>
    <property type="match status" value="4"/>
</dbReference>
<gene>
    <name evidence="8" type="ORF">FH965_30840</name>
</gene>
<keyword evidence="5" id="KW-0677">Repeat</keyword>
<dbReference type="SUPFAM" id="SSF47336">
    <property type="entry name" value="ACP-like"/>
    <property type="match status" value="4"/>
</dbReference>
<dbReference type="PANTHER" id="PTHR45527">
    <property type="entry name" value="NONRIBOSOMAL PEPTIDE SYNTHETASE"/>
    <property type="match status" value="1"/>
</dbReference>
<dbReference type="FunFam" id="3.40.50.12780:FF:000012">
    <property type="entry name" value="Non-ribosomal peptide synthetase"/>
    <property type="match status" value="1"/>
</dbReference>
<dbReference type="CDD" id="cd19540">
    <property type="entry name" value="LCL_NRPS-like"/>
    <property type="match status" value="2"/>
</dbReference>
<dbReference type="FunFam" id="3.30.300.30:FF:000010">
    <property type="entry name" value="Enterobactin synthetase component F"/>
    <property type="match status" value="3"/>
</dbReference>